<protein>
    <submittedName>
        <fullName evidence="1">Uncharacterized protein</fullName>
    </submittedName>
</protein>
<evidence type="ECO:0000313" key="1">
    <source>
        <dbReference type="EMBL" id="AQS39734.1"/>
    </source>
</evidence>
<name>A0A1S6HWC6_9GAMM</name>
<organism evidence="1 2">
    <name type="scientific">Shewanella psychrophila</name>
    <dbReference type="NCBI Taxonomy" id="225848"/>
    <lineage>
        <taxon>Bacteria</taxon>
        <taxon>Pseudomonadati</taxon>
        <taxon>Pseudomonadota</taxon>
        <taxon>Gammaproteobacteria</taxon>
        <taxon>Alteromonadales</taxon>
        <taxon>Shewanellaceae</taxon>
        <taxon>Shewanella</taxon>
    </lineage>
</organism>
<gene>
    <name evidence="1" type="ORF">Sps_04649</name>
</gene>
<dbReference type="EMBL" id="CP014782">
    <property type="protein sequence ID" value="AQS39734.1"/>
    <property type="molecule type" value="Genomic_DNA"/>
</dbReference>
<proteinExistence type="predicted"/>
<reference evidence="1 2" key="1">
    <citation type="submission" date="2016-03" db="EMBL/GenBank/DDBJ databases">
        <title>Complete genome sequence of Shewanella psychrophila WP2, a deep sea bacterium isolated from west Pacific sediment.</title>
        <authorList>
            <person name="Xu G."/>
            <person name="Jian H."/>
        </authorList>
    </citation>
    <scope>NUCLEOTIDE SEQUENCE [LARGE SCALE GENOMIC DNA]</scope>
    <source>
        <strain evidence="1 2">WP2</strain>
    </source>
</reference>
<dbReference type="STRING" id="225848.Sps_04649"/>
<keyword evidence="2" id="KW-1185">Reference proteome</keyword>
<accession>A0A1S6HWC6</accession>
<evidence type="ECO:0000313" key="2">
    <source>
        <dbReference type="Proteomes" id="UP000189545"/>
    </source>
</evidence>
<sequence>MTFLKWTMSFIQIVILLLGLCISLSVEAAGRLRPPADFTCDPNHMTSWTGVLVFYWRDESQLGFTIDTDDGTQESLITPYSMDKLLINGEHFTYGDWSKVESEIGLLKPMTRARIWLCDNDGNATLIDWQVSTFL</sequence>
<dbReference type="AlphaFoldDB" id="A0A1S6HWC6"/>
<dbReference type="Proteomes" id="UP000189545">
    <property type="component" value="Chromosome"/>
</dbReference>
<dbReference type="KEGG" id="spsw:Sps_04649"/>